<dbReference type="AlphaFoldDB" id="A0A5K7ZE74"/>
<gene>
    <name evidence="1" type="ORF">DSCO28_09080</name>
</gene>
<accession>A0A5K7ZE74</accession>
<evidence type="ECO:0000313" key="1">
    <source>
        <dbReference type="EMBL" id="BBO80342.1"/>
    </source>
</evidence>
<dbReference type="Proteomes" id="UP000425960">
    <property type="component" value="Chromosome"/>
</dbReference>
<protein>
    <submittedName>
        <fullName evidence="1">Uncharacterized protein</fullName>
    </submittedName>
</protein>
<dbReference type="EMBL" id="AP021876">
    <property type="protein sequence ID" value="BBO80342.1"/>
    <property type="molecule type" value="Genomic_DNA"/>
</dbReference>
<dbReference type="KEGG" id="dov:DSCO28_09080"/>
<proteinExistence type="predicted"/>
<name>A0A5K7ZE74_9BACT</name>
<organism evidence="1 2">
    <name type="scientific">Desulfosarcina ovata subsp. sediminis</name>
    <dbReference type="NCBI Taxonomy" id="885957"/>
    <lineage>
        <taxon>Bacteria</taxon>
        <taxon>Pseudomonadati</taxon>
        <taxon>Thermodesulfobacteriota</taxon>
        <taxon>Desulfobacteria</taxon>
        <taxon>Desulfobacterales</taxon>
        <taxon>Desulfosarcinaceae</taxon>
        <taxon>Desulfosarcina</taxon>
    </lineage>
</organism>
<sequence>MAARIRCPLAIKRQRESLTEVWQMGPFKISRQNETLEVVAKITDSMVQDYGCRVKYNKERGTIDLVGEAYCRDIVNEVLTGMLKN</sequence>
<evidence type="ECO:0000313" key="2">
    <source>
        <dbReference type="Proteomes" id="UP000425960"/>
    </source>
</evidence>
<reference evidence="1 2" key="1">
    <citation type="submission" date="2019-11" db="EMBL/GenBank/DDBJ databases">
        <title>Comparative genomics of hydrocarbon-degrading Desulfosarcina strains.</title>
        <authorList>
            <person name="Watanabe M."/>
            <person name="Kojima H."/>
            <person name="Fukui M."/>
        </authorList>
    </citation>
    <scope>NUCLEOTIDE SEQUENCE [LARGE SCALE GENOMIC DNA]</scope>
    <source>
        <strain evidence="1 2">28bB2T</strain>
    </source>
</reference>